<accession>A0A0A9E1R8</accession>
<feature type="compositionally biased region" description="Polar residues" evidence="1">
    <location>
        <begin position="9"/>
        <end position="20"/>
    </location>
</feature>
<reference evidence="2" key="1">
    <citation type="submission" date="2014-09" db="EMBL/GenBank/DDBJ databases">
        <authorList>
            <person name="Magalhaes I.L.F."/>
            <person name="Oliveira U."/>
            <person name="Santos F.R."/>
            <person name="Vidigal T.H.D.A."/>
            <person name="Brescovit A.D."/>
            <person name="Santos A.J."/>
        </authorList>
    </citation>
    <scope>NUCLEOTIDE SEQUENCE</scope>
    <source>
        <tissue evidence="2">Shoot tissue taken approximately 20 cm above the soil surface</tissue>
    </source>
</reference>
<evidence type="ECO:0000256" key="1">
    <source>
        <dbReference type="SAM" id="MobiDB-lite"/>
    </source>
</evidence>
<dbReference type="EMBL" id="GBRH01204942">
    <property type="protein sequence ID" value="JAD92953.1"/>
    <property type="molecule type" value="Transcribed_RNA"/>
</dbReference>
<proteinExistence type="predicted"/>
<reference evidence="2" key="2">
    <citation type="journal article" date="2015" name="Data Brief">
        <title>Shoot transcriptome of the giant reed, Arundo donax.</title>
        <authorList>
            <person name="Barrero R.A."/>
            <person name="Guerrero F.D."/>
            <person name="Moolhuijzen P."/>
            <person name="Goolsby J.A."/>
            <person name="Tidwell J."/>
            <person name="Bellgard S.E."/>
            <person name="Bellgard M.I."/>
        </authorList>
    </citation>
    <scope>NUCLEOTIDE SEQUENCE</scope>
    <source>
        <tissue evidence="2">Shoot tissue taken approximately 20 cm above the soil surface</tissue>
    </source>
</reference>
<protein>
    <submittedName>
        <fullName evidence="2">Uncharacterized protein</fullName>
    </submittedName>
</protein>
<dbReference type="AlphaFoldDB" id="A0A0A9E1R8"/>
<evidence type="ECO:0000313" key="2">
    <source>
        <dbReference type="EMBL" id="JAD92953.1"/>
    </source>
</evidence>
<name>A0A0A9E1R8_ARUDO</name>
<feature type="region of interest" description="Disordered" evidence="1">
    <location>
        <begin position="1"/>
        <end position="20"/>
    </location>
</feature>
<sequence>MRQLLALPTRSQKTPGSSASYRDRLAVISVRHLGSCEVK</sequence>
<organism evidence="2">
    <name type="scientific">Arundo donax</name>
    <name type="common">Giant reed</name>
    <name type="synonym">Donax arundinaceus</name>
    <dbReference type="NCBI Taxonomy" id="35708"/>
    <lineage>
        <taxon>Eukaryota</taxon>
        <taxon>Viridiplantae</taxon>
        <taxon>Streptophyta</taxon>
        <taxon>Embryophyta</taxon>
        <taxon>Tracheophyta</taxon>
        <taxon>Spermatophyta</taxon>
        <taxon>Magnoliopsida</taxon>
        <taxon>Liliopsida</taxon>
        <taxon>Poales</taxon>
        <taxon>Poaceae</taxon>
        <taxon>PACMAD clade</taxon>
        <taxon>Arundinoideae</taxon>
        <taxon>Arundineae</taxon>
        <taxon>Arundo</taxon>
    </lineage>
</organism>